<proteinExistence type="predicted"/>
<keyword evidence="1" id="KW-0805">Transcription regulation</keyword>
<dbReference type="InterPro" id="IPR036388">
    <property type="entry name" value="WH-like_DNA-bd_sf"/>
</dbReference>
<dbReference type="PRINTS" id="PR00034">
    <property type="entry name" value="HTHCRP"/>
</dbReference>
<comment type="caution">
    <text evidence="6">The sequence shown here is derived from an EMBL/GenBank/DDBJ whole genome shotgun (WGS) entry which is preliminary data.</text>
</comment>
<dbReference type="PANTHER" id="PTHR24567">
    <property type="entry name" value="CRP FAMILY TRANSCRIPTIONAL REGULATORY PROTEIN"/>
    <property type="match status" value="1"/>
</dbReference>
<keyword evidence="7" id="KW-1185">Reference proteome</keyword>
<dbReference type="Proteomes" id="UP000613582">
    <property type="component" value="Unassembled WGS sequence"/>
</dbReference>
<reference evidence="6" key="1">
    <citation type="journal article" date="2014" name="Int. J. Syst. Evol. Microbiol.">
        <title>Complete genome sequence of Corynebacterium casei LMG S-19264T (=DSM 44701T), isolated from a smear-ripened cheese.</title>
        <authorList>
            <consortium name="US DOE Joint Genome Institute (JGI-PGF)"/>
            <person name="Walter F."/>
            <person name="Albersmeier A."/>
            <person name="Kalinowski J."/>
            <person name="Ruckert C."/>
        </authorList>
    </citation>
    <scope>NUCLEOTIDE SEQUENCE</scope>
    <source>
        <strain evidence="6">CGMCC 1.12921</strain>
    </source>
</reference>
<evidence type="ECO:0000256" key="1">
    <source>
        <dbReference type="ARBA" id="ARBA00023015"/>
    </source>
</evidence>
<dbReference type="SMART" id="SM00100">
    <property type="entry name" value="cNMP"/>
    <property type="match status" value="1"/>
</dbReference>
<dbReference type="Gene3D" id="2.60.120.10">
    <property type="entry name" value="Jelly Rolls"/>
    <property type="match status" value="1"/>
</dbReference>
<evidence type="ECO:0000313" key="6">
    <source>
        <dbReference type="EMBL" id="GGD12452.1"/>
    </source>
</evidence>
<dbReference type="Pfam" id="PF13545">
    <property type="entry name" value="HTH_Crp_2"/>
    <property type="match status" value="1"/>
</dbReference>
<accession>A0A8J2V708</accession>
<dbReference type="CDD" id="cd00038">
    <property type="entry name" value="CAP_ED"/>
    <property type="match status" value="1"/>
</dbReference>
<dbReference type="AlphaFoldDB" id="A0A8J2V708"/>
<evidence type="ECO:0000256" key="2">
    <source>
        <dbReference type="ARBA" id="ARBA00023125"/>
    </source>
</evidence>
<reference evidence="6" key="2">
    <citation type="submission" date="2020-09" db="EMBL/GenBank/DDBJ databases">
        <authorList>
            <person name="Sun Q."/>
            <person name="Zhou Y."/>
        </authorList>
    </citation>
    <scope>NUCLEOTIDE SEQUENCE</scope>
    <source>
        <strain evidence="6">CGMCC 1.12921</strain>
    </source>
</reference>
<dbReference type="Gene3D" id="1.10.10.10">
    <property type="entry name" value="Winged helix-like DNA-binding domain superfamily/Winged helix DNA-binding domain"/>
    <property type="match status" value="1"/>
</dbReference>
<dbReference type="SUPFAM" id="SSF51206">
    <property type="entry name" value="cAMP-binding domain-like"/>
    <property type="match status" value="1"/>
</dbReference>
<evidence type="ECO:0000259" key="4">
    <source>
        <dbReference type="PROSITE" id="PS50042"/>
    </source>
</evidence>
<dbReference type="GO" id="GO:0005829">
    <property type="term" value="C:cytosol"/>
    <property type="evidence" value="ECO:0007669"/>
    <property type="project" value="TreeGrafter"/>
</dbReference>
<dbReference type="PROSITE" id="PS50042">
    <property type="entry name" value="CNMP_BINDING_3"/>
    <property type="match status" value="1"/>
</dbReference>
<dbReference type="PANTHER" id="PTHR24567:SF75">
    <property type="entry name" value="FUMARATE AND NITRATE REDUCTION REGULATORY PROTEIN"/>
    <property type="match status" value="1"/>
</dbReference>
<dbReference type="InterPro" id="IPR018490">
    <property type="entry name" value="cNMP-bd_dom_sf"/>
</dbReference>
<keyword evidence="2" id="KW-0238">DNA-binding</keyword>
<gene>
    <name evidence="6" type="primary">fnr</name>
    <name evidence="6" type="ORF">GCM10011342_21530</name>
</gene>
<dbReference type="InterPro" id="IPR050397">
    <property type="entry name" value="Env_Response_Regulators"/>
</dbReference>
<name>A0A8J2V708_9PROT</name>
<feature type="domain" description="Cyclic nucleotide-binding" evidence="4">
    <location>
        <begin position="14"/>
        <end position="83"/>
    </location>
</feature>
<evidence type="ECO:0000313" key="7">
    <source>
        <dbReference type="Proteomes" id="UP000613582"/>
    </source>
</evidence>
<dbReference type="InterPro" id="IPR000595">
    <property type="entry name" value="cNMP-bd_dom"/>
</dbReference>
<dbReference type="InterPro" id="IPR014710">
    <property type="entry name" value="RmlC-like_jellyroll"/>
</dbReference>
<dbReference type="PROSITE" id="PS51063">
    <property type="entry name" value="HTH_CRP_2"/>
    <property type="match status" value="1"/>
</dbReference>
<sequence>MNFCSLCDVRPQSICAEMNEDEIRAISKTMAHHSVKEGHAIATEGEPVSHLNIIVSGTFRLVRMLEDGRRQITGFMFPGDFVGMSRGDSSYTAEALEPSLICSFAHNFLDQMSEKHPGIKDRLIARGSSELAKAQDHIVLLGKNTAEERVLSFLKLIGRARRGDDRLSTRIYLSMPRQDIADFLGLRMETLSRTFAKLKKTGHLKTVSGRFVELGEAFERAG</sequence>
<dbReference type="Pfam" id="PF00027">
    <property type="entry name" value="cNMP_binding"/>
    <property type="match status" value="1"/>
</dbReference>
<dbReference type="GO" id="GO:0003700">
    <property type="term" value="F:DNA-binding transcription factor activity"/>
    <property type="evidence" value="ECO:0007669"/>
    <property type="project" value="TreeGrafter"/>
</dbReference>
<feature type="domain" description="HTH crp-type" evidence="5">
    <location>
        <begin position="144"/>
        <end position="218"/>
    </location>
</feature>
<dbReference type="InterPro" id="IPR036390">
    <property type="entry name" value="WH_DNA-bd_sf"/>
</dbReference>
<dbReference type="GO" id="GO:0003677">
    <property type="term" value="F:DNA binding"/>
    <property type="evidence" value="ECO:0007669"/>
    <property type="project" value="UniProtKB-KW"/>
</dbReference>
<protein>
    <submittedName>
        <fullName evidence="6">Crp/Fnr family transcriptional regulator</fullName>
    </submittedName>
</protein>
<dbReference type="SMART" id="SM00419">
    <property type="entry name" value="HTH_CRP"/>
    <property type="match status" value="1"/>
</dbReference>
<evidence type="ECO:0000259" key="5">
    <source>
        <dbReference type="PROSITE" id="PS51063"/>
    </source>
</evidence>
<keyword evidence="3" id="KW-0804">Transcription</keyword>
<dbReference type="EMBL" id="BMGH01000001">
    <property type="protein sequence ID" value="GGD12452.1"/>
    <property type="molecule type" value="Genomic_DNA"/>
</dbReference>
<organism evidence="6 7">
    <name type="scientific">Aquisalinus flavus</name>
    <dbReference type="NCBI Taxonomy" id="1526572"/>
    <lineage>
        <taxon>Bacteria</taxon>
        <taxon>Pseudomonadati</taxon>
        <taxon>Pseudomonadota</taxon>
        <taxon>Alphaproteobacteria</taxon>
        <taxon>Parvularculales</taxon>
        <taxon>Parvularculaceae</taxon>
        <taxon>Aquisalinus</taxon>
    </lineage>
</organism>
<dbReference type="RefSeq" id="WP_188158419.1">
    <property type="nucleotide sequence ID" value="NZ_BMGH01000001.1"/>
</dbReference>
<evidence type="ECO:0000256" key="3">
    <source>
        <dbReference type="ARBA" id="ARBA00023163"/>
    </source>
</evidence>
<dbReference type="SUPFAM" id="SSF46785">
    <property type="entry name" value="Winged helix' DNA-binding domain"/>
    <property type="match status" value="1"/>
</dbReference>
<dbReference type="InterPro" id="IPR012318">
    <property type="entry name" value="HTH_CRP"/>
</dbReference>